<dbReference type="GO" id="GO:0033209">
    <property type="term" value="P:tumor necrosis factor-mediated signaling pathway"/>
    <property type="evidence" value="ECO:0007669"/>
    <property type="project" value="TreeGrafter"/>
</dbReference>
<evidence type="ECO:0000256" key="1">
    <source>
        <dbReference type="ARBA" id="ARBA00004496"/>
    </source>
</evidence>
<keyword evidence="10" id="KW-1185">Reference proteome</keyword>
<dbReference type="PANTHER" id="PTHR22969">
    <property type="entry name" value="IKB KINASE"/>
    <property type="match status" value="1"/>
</dbReference>
<dbReference type="Proteomes" id="UP000823561">
    <property type="component" value="Chromosome 18"/>
</dbReference>
<dbReference type="EMBL" id="JADWDJ010000018">
    <property type="protein sequence ID" value="KAG5266224.1"/>
    <property type="molecule type" value="Genomic_DNA"/>
</dbReference>
<keyword evidence="5" id="KW-0547">Nucleotide-binding</keyword>
<evidence type="ECO:0000313" key="10">
    <source>
        <dbReference type="Proteomes" id="UP000823561"/>
    </source>
</evidence>
<protein>
    <submittedName>
        <fullName evidence="9">Uncharacterized protein</fullName>
    </submittedName>
</protein>
<gene>
    <name evidence="9" type="ORF">AALO_G00228560</name>
</gene>
<proteinExistence type="predicted"/>
<evidence type="ECO:0000256" key="3">
    <source>
        <dbReference type="ARBA" id="ARBA00022527"/>
    </source>
</evidence>
<name>A0AAV6FTQ3_9TELE</name>
<dbReference type="InterPro" id="IPR051180">
    <property type="entry name" value="IKK"/>
</dbReference>
<evidence type="ECO:0000256" key="5">
    <source>
        <dbReference type="ARBA" id="ARBA00022741"/>
    </source>
</evidence>
<dbReference type="PANTHER" id="PTHR22969:SF13">
    <property type="entry name" value="INHIBITOR OF NUCLEAR FACTOR KAPPA-B KINASE SUBUNIT ALPHA"/>
    <property type="match status" value="1"/>
</dbReference>
<dbReference type="Gene3D" id="1.10.510.10">
    <property type="entry name" value="Transferase(Phosphotransferase) domain 1"/>
    <property type="match status" value="1"/>
</dbReference>
<dbReference type="AlphaFoldDB" id="A0AAV6FTQ3"/>
<evidence type="ECO:0000256" key="8">
    <source>
        <dbReference type="SAM" id="MobiDB-lite"/>
    </source>
</evidence>
<keyword evidence="3" id="KW-0723">Serine/threonine-protein kinase</keyword>
<dbReference type="GO" id="GO:0008384">
    <property type="term" value="F:IkappaB kinase activity"/>
    <property type="evidence" value="ECO:0007669"/>
    <property type="project" value="TreeGrafter"/>
</dbReference>
<keyword evidence="7" id="KW-0067">ATP-binding</keyword>
<evidence type="ECO:0000313" key="9">
    <source>
        <dbReference type="EMBL" id="KAG5266224.1"/>
    </source>
</evidence>
<organism evidence="9 10">
    <name type="scientific">Alosa alosa</name>
    <name type="common">allis shad</name>
    <dbReference type="NCBI Taxonomy" id="278164"/>
    <lineage>
        <taxon>Eukaryota</taxon>
        <taxon>Metazoa</taxon>
        <taxon>Chordata</taxon>
        <taxon>Craniata</taxon>
        <taxon>Vertebrata</taxon>
        <taxon>Euteleostomi</taxon>
        <taxon>Actinopterygii</taxon>
        <taxon>Neopterygii</taxon>
        <taxon>Teleostei</taxon>
        <taxon>Clupei</taxon>
        <taxon>Clupeiformes</taxon>
        <taxon>Clupeoidei</taxon>
        <taxon>Clupeidae</taxon>
        <taxon>Alosa</taxon>
    </lineage>
</organism>
<comment type="subcellular location">
    <subcellularLocation>
        <location evidence="1">Cytoplasm</location>
    </subcellularLocation>
</comment>
<dbReference type="GO" id="GO:0008385">
    <property type="term" value="C:IkappaB kinase complex"/>
    <property type="evidence" value="ECO:0007669"/>
    <property type="project" value="TreeGrafter"/>
</dbReference>
<dbReference type="Gene3D" id="3.10.20.90">
    <property type="entry name" value="Phosphatidylinositol 3-kinase Catalytic Subunit, Chain A, domain 1"/>
    <property type="match status" value="1"/>
</dbReference>
<reference evidence="9" key="1">
    <citation type="submission" date="2020-10" db="EMBL/GenBank/DDBJ databases">
        <title>Chromosome-scale genome assembly of the Allis shad, Alosa alosa.</title>
        <authorList>
            <person name="Margot Z."/>
            <person name="Christophe K."/>
            <person name="Cabau C."/>
            <person name="Louis A."/>
            <person name="Berthelot C."/>
            <person name="Parey E."/>
            <person name="Roest Crollius H."/>
            <person name="Montfort J."/>
            <person name="Robinson-Rechavi M."/>
            <person name="Bucao C."/>
            <person name="Bouchez O."/>
            <person name="Gislard M."/>
            <person name="Lluch J."/>
            <person name="Milhes M."/>
            <person name="Lampietro C."/>
            <person name="Lopez Roques C."/>
            <person name="Donnadieu C."/>
            <person name="Braasch I."/>
            <person name="Desvignes T."/>
            <person name="Postlethwait J."/>
            <person name="Bobe J."/>
            <person name="Guiguen Y."/>
        </authorList>
    </citation>
    <scope>NUCLEOTIDE SEQUENCE</scope>
    <source>
        <strain evidence="9">M-15738</strain>
        <tissue evidence="9">Blood</tissue>
    </source>
</reference>
<evidence type="ECO:0000256" key="2">
    <source>
        <dbReference type="ARBA" id="ARBA00022490"/>
    </source>
</evidence>
<evidence type="ECO:0000256" key="4">
    <source>
        <dbReference type="ARBA" id="ARBA00022679"/>
    </source>
</evidence>
<keyword evidence="2" id="KW-0963">Cytoplasm</keyword>
<dbReference type="GO" id="GO:0045944">
    <property type="term" value="P:positive regulation of transcription by RNA polymerase II"/>
    <property type="evidence" value="ECO:0007669"/>
    <property type="project" value="TreeGrafter"/>
</dbReference>
<keyword evidence="4" id="KW-0808">Transferase</keyword>
<evidence type="ECO:0000256" key="7">
    <source>
        <dbReference type="ARBA" id="ARBA00022840"/>
    </source>
</evidence>
<accession>A0AAV6FTQ3</accession>
<feature type="region of interest" description="Disordered" evidence="8">
    <location>
        <begin position="158"/>
        <end position="188"/>
    </location>
</feature>
<evidence type="ECO:0000256" key="6">
    <source>
        <dbReference type="ARBA" id="ARBA00022777"/>
    </source>
</evidence>
<dbReference type="GO" id="GO:0005524">
    <property type="term" value="F:ATP binding"/>
    <property type="evidence" value="ECO:0007669"/>
    <property type="project" value="UniProtKB-KW"/>
</dbReference>
<sequence>MIFECSCGFRPFLHNLQPVQWTTKVRNKGPKDIMAVEDMNGEVRFSTHLPYPNNLSRTLLDPLESLLQLMLRWDPVQRGGALHHESRQPQCFSVLEEILSMKVVHILNMASTQVHSFLLSPDEGLHSLQQRIEAETGIQHLHQELLQETGRLCRLPAQARPPSRLGRSVPQAENIEPDGTLTSAPSAYDTKDCPNVFAPLQF</sequence>
<comment type="caution">
    <text evidence="9">The sequence shown here is derived from an EMBL/GenBank/DDBJ whole genome shotgun (WGS) entry which is preliminary data.</text>
</comment>
<keyword evidence="6" id="KW-0418">Kinase</keyword>